<gene>
    <name evidence="3" type="ORF">EB1_21440</name>
</gene>
<organism evidence="3 4">
    <name type="scientific">Empedobacter brevis NBRC 14943 = ATCC 43319</name>
    <dbReference type="NCBI Taxonomy" id="1218108"/>
    <lineage>
        <taxon>Bacteria</taxon>
        <taxon>Pseudomonadati</taxon>
        <taxon>Bacteroidota</taxon>
        <taxon>Flavobacteriia</taxon>
        <taxon>Flavobacteriales</taxon>
        <taxon>Weeksellaceae</taxon>
        <taxon>Empedobacter</taxon>
    </lineage>
</organism>
<feature type="transmembrane region" description="Helical" evidence="1">
    <location>
        <begin position="317"/>
        <end position="338"/>
    </location>
</feature>
<dbReference type="GO" id="GO:0016747">
    <property type="term" value="F:acyltransferase activity, transferring groups other than amino-acyl groups"/>
    <property type="evidence" value="ECO:0007669"/>
    <property type="project" value="InterPro"/>
</dbReference>
<keyword evidence="1" id="KW-0812">Transmembrane</keyword>
<dbReference type="GO" id="GO:0016020">
    <property type="term" value="C:membrane"/>
    <property type="evidence" value="ECO:0007669"/>
    <property type="project" value="TreeGrafter"/>
</dbReference>
<dbReference type="Proteomes" id="UP000321245">
    <property type="component" value="Unassembled WGS sequence"/>
</dbReference>
<feature type="transmembrane region" description="Helical" evidence="1">
    <location>
        <begin position="12"/>
        <end position="28"/>
    </location>
</feature>
<feature type="domain" description="Acyltransferase 3" evidence="2">
    <location>
        <begin position="10"/>
        <end position="332"/>
    </location>
</feature>
<feature type="transmembrane region" description="Helical" evidence="1">
    <location>
        <begin position="138"/>
        <end position="157"/>
    </location>
</feature>
<dbReference type="GeneID" id="84648987"/>
<feature type="transmembrane region" description="Helical" evidence="1">
    <location>
        <begin position="204"/>
        <end position="227"/>
    </location>
</feature>
<name>A0A511NHW3_9FLAO</name>
<dbReference type="RefSeq" id="WP_019974243.1">
    <property type="nucleotide sequence ID" value="NZ_BJXC01000014.1"/>
</dbReference>
<dbReference type="Pfam" id="PF01757">
    <property type="entry name" value="Acyl_transf_3"/>
    <property type="match status" value="1"/>
</dbReference>
<feature type="transmembrane region" description="Helical" evidence="1">
    <location>
        <begin position="283"/>
        <end position="305"/>
    </location>
</feature>
<dbReference type="PANTHER" id="PTHR23028:SF53">
    <property type="entry name" value="ACYL_TRANSF_3 DOMAIN-CONTAINING PROTEIN"/>
    <property type="match status" value="1"/>
</dbReference>
<keyword evidence="4" id="KW-1185">Reference proteome</keyword>
<protein>
    <recommendedName>
        <fullName evidence="2">Acyltransferase 3 domain-containing protein</fullName>
    </recommendedName>
</protein>
<feature type="transmembrane region" description="Helical" evidence="1">
    <location>
        <begin position="164"/>
        <end position="184"/>
    </location>
</feature>
<dbReference type="GO" id="GO:0000271">
    <property type="term" value="P:polysaccharide biosynthetic process"/>
    <property type="evidence" value="ECO:0007669"/>
    <property type="project" value="TreeGrafter"/>
</dbReference>
<keyword evidence="1" id="KW-1133">Transmembrane helix</keyword>
<dbReference type="OrthoDB" id="290051at2"/>
<evidence type="ECO:0000256" key="1">
    <source>
        <dbReference type="SAM" id="Phobius"/>
    </source>
</evidence>
<dbReference type="STRING" id="1218108.GCA_000382425_00732"/>
<feature type="transmembrane region" description="Helical" evidence="1">
    <location>
        <begin position="255"/>
        <end position="271"/>
    </location>
</feature>
<feature type="transmembrane region" description="Helical" evidence="1">
    <location>
        <begin position="81"/>
        <end position="99"/>
    </location>
</feature>
<evidence type="ECO:0000313" key="4">
    <source>
        <dbReference type="Proteomes" id="UP000321245"/>
    </source>
</evidence>
<evidence type="ECO:0000313" key="3">
    <source>
        <dbReference type="EMBL" id="GEM52354.1"/>
    </source>
</evidence>
<evidence type="ECO:0000259" key="2">
    <source>
        <dbReference type="Pfam" id="PF01757"/>
    </source>
</evidence>
<feature type="transmembrane region" description="Helical" evidence="1">
    <location>
        <begin position="234"/>
        <end position="249"/>
    </location>
</feature>
<proteinExistence type="predicted"/>
<keyword evidence="1" id="KW-0472">Membrane</keyword>
<dbReference type="InterPro" id="IPR050879">
    <property type="entry name" value="Acyltransferase_3"/>
</dbReference>
<feature type="transmembrane region" description="Helical" evidence="1">
    <location>
        <begin position="40"/>
        <end position="61"/>
    </location>
</feature>
<dbReference type="EMBL" id="BJXC01000014">
    <property type="protein sequence ID" value="GEM52354.1"/>
    <property type="molecule type" value="Genomic_DNA"/>
</dbReference>
<dbReference type="InterPro" id="IPR002656">
    <property type="entry name" value="Acyl_transf_3_dom"/>
</dbReference>
<sequence>MINKDRIKVFDTMRVLAILMVFVHHYYSSSNFPELGDLSYFGMLGVPLFFIISGFVISLTLERTDNFKTYLKNRFIRLSPAMIICSTLTFTFFAFLYTGEGYENSKNSWNYLIANTFIDPHVFNLYSGKLKYYYLDNAYWSLWVEVCFYIIIGFLYFMNKTKYLLYFIILCAIMMPLQMIFYSHTTRPFLLNYFSESQLDYYKLIARCLVLFNECIWFIIGMFLLQLYQTKNKNFLYIIIFLLGLTVLKERNLEVILFDFFILLFIITFVYKPEKLRFLEQPILLKIGAASYCMYLIHYHIGVVFVRYLDENLKLGYLSPLIVIIAVIIFGLFCYELFEKKLIKLYKRILK</sequence>
<accession>A0A511NHW3</accession>
<reference evidence="3 4" key="1">
    <citation type="submission" date="2019-07" db="EMBL/GenBank/DDBJ databases">
        <title>Whole genome shotgun sequence of Empedobacter brevis NBRC 14943.</title>
        <authorList>
            <person name="Hosoyama A."/>
            <person name="Uohara A."/>
            <person name="Ohji S."/>
            <person name="Ichikawa N."/>
        </authorList>
    </citation>
    <scope>NUCLEOTIDE SEQUENCE [LARGE SCALE GENOMIC DNA]</scope>
    <source>
        <strain evidence="3 4">NBRC 14943</strain>
    </source>
</reference>
<dbReference type="PANTHER" id="PTHR23028">
    <property type="entry name" value="ACETYLTRANSFERASE"/>
    <property type="match status" value="1"/>
</dbReference>
<comment type="caution">
    <text evidence="3">The sequence shown here is derived from an EMBL/GenBank/DDBJ whole genome shotgun (WGS) entry which is preliminary data.</text>
</comment>
<dbReference type="AlphaFoldDB" id="A0A511NHW3"/>